<evidence type="ECO:0000256" key="3">
    <source>
        <dbReference type="ARBA" id="ARBA00022692"/>
    </source>
</evidence>
<feature type="transmembrane region" description="Helical" evidence="6">
    <location>
        <begin position="99"/>
        <end position="122"/>
    </location>
</feature>
<protein>
    <submittedName>
        <fullName evidence="7">LPS export ABC transporter permease LptG</fullName>
    </submittedName>
</protein>
<keyword evidence="8" id="KW-1185">Reference proteome</keyword>
<dbReference type="GO" id="GO:0015920">
    <property type="term" value="P:lipopolysaccharide transport"/>
    <property type="evidence" value="ECO:0007669"/>
    <property type="project" value="TreeGrafter"/>
</dbReference>
<keyword evidence="4 6" id="KW-1133">Transmembrane helix</keyword>
<dbReference type="Pfam" id="PF03739">
    <property type="entry name" value="LptF_LptG"/>
    <property type="match status" value="1"/>
</dbReference>
<name>A0A5C4S435_PROVB</name>
<feature type="transmembrane region" description="Helical" evidence="6">
    <location>
        <begin position="12"/>
        <end position="32"/>
    </location>
</feature>
<evidence type="ECO:0000256" key="2">
    <source>
        <dbReference type="ARBA" id="ARBA00022475"/>
    </source>
</evidence>
<dbReference type="AlphaFoldDB" id="A0A5C4S435"/>
<comment type="subcellular location">
    <subcellularLocation>
        <location evidence="1">Cell membrane</location>
        <topology evidence="1">Multi-pass membrane protein</topology>
    </subcellularLocation>
</comment>
<evidence type="ECO:0000256" key="6">
    <source>
        <dbReference type="SAM" id="Phobius"/>
    </source>
</evidence>
<feature type="transmembrane region" description="Helical" evidence="6">
    <location>
        <begin position="333"/>
        <end position="355"/>
    </location>
</feature>
<gene>
    <name evidence="7" type="primary">lptG</name>
    <name evidence="7" type="ORF">FGF68_01970</name>
</gene>
<evidence type="ECO:0000313" key="7">
    <source>
        <dbReference type="EMBL" id="TNJ37968.1"/>
    </source>
</evidence>
<dbReference type="GO" id="GO:0055085">
    <property type="term" value="P:transmembrane transport"/>
    <property type="evidence" value="ECO:0007669"/>
    <property type="project" value="InterPro"/>
</dbReference>
<keyword evidence="2" id="KW-1003">Cell membrane</keyword>
<organism evidence="7 8">
    <name type="scientific">Prosthecochloris vibrioformis</name>
    <name type="common">Chlorobium vibrioforme</name>
    <dbReference type="NCBI Taxonomy" id="1098"/>
    <lineage>
        <taxon>Bacteria</taxon>
        <taxon>Pseudomonadati</taxon>
        <taxon>Chlorobiota</taxon>
        <taxon>Chlorobiia</taxon>
        <taxon>Chlorobiales</taxon>
        <taxon>Chlorobiaceae</taxon>
        <taxon>Prosthecochloris</taxon>
    </lineage>
</organism>
<dbReference type="PANTHER" id="PTHR33529">
    <property type="entry name" value="SLR0882 PROTEIN-RELATED"/>
    <property type="match status" value="1"/>
</dbReference>
<reference evidence="7 8" key="1">
    <citation type="submission" date="2019-05" db="EMBL/GenBank/DDBJ databases">
        <title>Draft Whole-Genome sequence of the green sulfur bacterium Prosthecochloris vibrioformis DSM 260.</title>
        <authorList>
            <person name="Meyer T.E."/>
            <person name="Kyndt J.A."/>
        </authorList>
    </citation>
    <scope>NUCLEOTIDE SEQUENCE [LARGE SCALE GENOMIC DNA]</scope>
    <source>
        <strain evidence="7 8">DSM 260</strain>
    </source>
</reference>
<dbReference type="Proteomes" id="UP000309544">
    <property type="component" value="Unassembled WGS sequence"/>
</dbReference>
<dbReference type="NCBIfam" id="TIGR04408">
    <property type="entry name" value="LptG_lptG"/>
    <property type="match status" value="1"/>
</dbReference>
<sequence length="360" mass="39770">MTLLDRYIGKQFLVTFSFAILSFLSLFIVLDLVENIDRFLEYGVSIAMVAGYYANSIPEIILLTSPVAVLLSSLYITGRLAAQSELSAIFAAGVSLGRLLYPFAAIATLISLVNLVNTGWILPISSAEKSDFLETHLGKNSEKTSEDTNIHILESSDRIITISDFDQESAISTGVTIETFSSSAITERIDAEQMYFDDRTQKWILEQTTTRTFLPDTTRYRTSEGKDTLELSLTPASLREYNLRPEEMNIVQHYTYIRDKRHAGFPGLDDAIIALHSRITIPLASLIIILIGVPLSTRKKRSGLALEAGVSIFIGFLYLGLQKTLSSVGDSGALNPILAAWIPNIIFLATGLKLYRSSSH</sequence>
<evidence type="ECO:0000256" key="5">
    <source>
        <dbReference type="ARBA" id="ARBA00023136"/>
    </source>
</evidence>
<feature type="transmembrane region" description="Helical" evidence="6">
    <location>
        <begin position="60"/>
        <end position="78"/>
    </location>
</feature>
<dbReference type="EMBL" id="VDCI01000001">
    <property type="protein sequence ID" value="TNJ37968.1"/>
    <property type="molecule type" value="Genomic_DNA"/>
</dbReference>
<dbReference type="InterPro" id="IPR030923">
    <property type="entry name" value="LptG"/>
</dbReference>
<feature type="transmembrane region" description="Helical" evidence="6">
    <location>
        <begin position="304"/>
        <end position="321"/>
    </location>
</feature>
<keyword evidence="3 6" id="KW-0812">Transmembrane</keyword>
<evidence type="ECO:0000256" key="4">
    <source>
        <dbReference type="ARBA" id="ARBA00022989"/>
    </source>
</evidence>
<comment type="caution">
    <text evidence="7">The sequence shown here is derived from an EMBL/GenBank/DDBJ whole genome shotgun (WGS) entry which is preliminary data.</text>
</comment>
<dbReference type="PANTHER" id="PTHR33529:SF6">
    <property type="entry name" value="YJGP_YJGQ FAMILY PERMEASE"/>
    <property type="match status" value="1"/>
</dbReference>
<accession>A0A5C4S435</accession>
<evidence type="ECO:0000256" key="1">
    <source>
        <dbReference type="ARBA" id="ARBA00004651"/>
    </source>
</evidence>
<dbReference type="InterPro" id="IPR005495">
    <property type="entry name" value="LptG/LptF_permease"/>
</dbReference>
<evidence type="ECO:0000313" key="8">
    <source>
        <dbReference type="Proteomes" id="UP000309544"/>
    </source>
</evidence>
<dbReference type="GO" id="GO:0043190">
    <property type="term" value="C:ATP-binding cassette (ABC) transporter complex"/>
    <property type="evidence" value="ECO:0007669"/>
    <property type="project" value="InterPro"/>
</dbReference>
<feature type="transmembrane region" description="Helical" evidence="6">
    <location>
        <begin position="279"/>
        <end position="297"/>
    </location>
</feature>
<proteinExistence type="predicted"/>
<dbReference type="RefSeq" id="WP_139626131.1">
    <property type="nucleotide sequence ID" value="NZ_VDCI01000001.1"/>
</dbReference>
<keyword evidence="5 6" id="KW-0472">Membrane</keyword>